<comment type="similarity">
    <text evidence="1 5 6">Belongs to the bacterial ribosomal protein bS21 family.</text>
</comment>
<dbReference type="PROSITE" id="PS01181">
    <property type="entry name" value="RIBOSOMAL_S21"/>
    <property type="match status" value="1"/>
</dbReference>
<accession>A0A1G6MMT4</accession>
<evidence type="ECO:0000256" key="6">
    <source>
        <dbReference type="RuleBase" id="RU000667"/>
    </source>
</evidence>
<dbReference type="RefSeq" id="WP_093730635.1">
    <property type="nucleotide sequence ID" value="NZ_FMYW01000010.1"/>
</dbReference>
<sequence length="58" mass="6683">MAEVKVGKGESLESALRRFKRATQKAGILSEVRKREHYEKPSVARKKKSEAARKRKSR</sequence>
<feature type="compositionally biased region" description="Basic residues" evidence="7">
    <location>
        <begin position="43"/>
        <end position="58"/>
    </location>
</feature>
<gene>
    <name evidence="5" type="primary">rpsU</name>
    <name evidence="8" type="ORF">SAMN04487864_11043</name>
</gene>
<dbReference type="InterPro" id="IPR001911">
    <property type="entry name" value="Ribosomal_bS21"/>
</dbReference>
<dbReference type="GO" id="GO:1990904">
    <property type="term" value="C:ribonucleoprotein complex"/>
    <property type="evidence" value="ECO:0007669"/>
    <property type="project" value="UniProtKB-KW"/>
</dbReference>
<dbReference type="AlphaFoldDB" id="A0A1G6MMT4"/>
<feature type="compositionally biased region" description="Basic and acidic residues" evidence="7">
    <location>
        <begin position="32"/>
        <end position="42"/>
    </location>
</feature>
<dbReference type="PANTHER" id="PTHR21109">
    <property type="entry name" value="MITOCHONDRIAL 28S RIBOSOMAL PROTEIN S21"/>
    <property type="match status" value="1"/>
</dbReference>
<dbReference type="EMBL" id="FMYW01000010">
    <property type="protein sequence ID" value="SDC56781.1"/>
    <property type="molecule type" value="Genomic_DNA"/>
</dbReference>
<dbReference type="Gene3D" id="1.20.5.1150">
    <property type="entry name" value="Ribosomal protein S8"/>
    <property type="match status" value="1"/>
</dbReference>
<dbReference type="GO" id="GO:0006412">
    <property type="term" value="P:translation"/>
    <property type="evidence" value="ECO:0007669"/>
    <property type="project" value="UniProtKB-UniRule"/>
</dbReference>
<dbReference type="GO" id="GO:0005840">
    <property type="term" value="C:ribosome"/>
    <property type="evidence" value="ECO:0007669"/>
    <property type="project" value="UniProtKB-KW"/>
</dbReference>
<evidence type="ECO:0000256" key="4">
    <source>
        <dbReference type="ARBA" id="ARBA00035135"/>
    </source>
</evidence>
<dbReference type="InterPro" id="IPR038380">
    <property type="entry name" value="Ribosomal_bS21_sf"/>
</dbReference>
<dbReference type="GO" id="GO:0003735">
    <property type="term" value="F:structural constituent of ribosome"/>
    <property type="evidence" value="ECO:0007669"/>
    <property type="project" value="InterPro"/>
</dbReference>
<keyword evidence="9" id="KW-1185">Reference proteome</keyword>
<evidence type="ECO:0000313" key="9">
    <source>
        <dbReference type="Proteomes" id="UP000198943"/>
    </source>
</evidence>
<keyword evidence="3 5" id="KW-0687">Ribonucleoprotein</keyword>
<keyword evidence="2 5" id="KW-0689">Ribosomal protein</keyword>
<dbReference type="OrthoDB" id="9799244at2"/>
<evidence type="ECO:0000256" key="1">
    <source>
        <dbReference type="ARBA" id="ARBA00006640"/>
    </source>
</evidence>
<dbReference type="InterPro" id="IPR018278">
    <property type="entry name" value="Ribosomal_bS21_CS"/>
</dbReference>
<evidence type="ECO:0000256" key="3">
    <source>
        <dbReference type="ARBA" id="ARBA00023274"/>
    </source>
</evidence>
<reference evidence="9" key="1">
    <citation type="submission" date="2016-10" db="EMBL/GenBank/DDBJ databases">
        <authorList>
            <person name="Varghese N."/>
            <person name="Submissions S."/>
        </authorList>
    </citation>
    <scope>NUCLEOTIDE SEQUENCE [LARGE SCALE GENOMIC DNA]</scope>
    <source>
        <strain evidence="9">DSM 11005</strain>
    </source>
</reference>
<dbReference type="Pfam" id="PF01165">
    <property type="entry name" value="Ribosomal_S21"/>
    <property type="match status" value="1"/>
</dbReference>
<evidence type="ECO:0000256" key="7">
    <source>
        <dbReference type="SAM" id="MobiDB-lite"/>
    </source>
</evidence>
<evidence type="ECO:0000313" key="8">
    <source>
        <dbReference type="EMBL" id="SDC56781.1"/>
    </source>
</evidence>
<dbReference type="NCBIfam" id="TIGR00030">
    <property type="entry name" value="S21p"/>
    <property type="match status" value="1"/>
</dbReference>
<protein>
    <recommendedName>
        <fullName evidence="4 5">Small ribosomal subunit protein bS21</fullName>
    </recommendedName>
</protein>
<dbReference type="PANTHER" id="PTHR21109:SF22">
    <property type="entry name" value="SMALL RIBOSOMAL SUBUNIT PROTEIN BS21"/>
    <property type="match status" value="1"/>
</dbReference>
<evidence type="ECO:0000256" key="5">
    <source>
        <dbReference type="HAMAP-Rule" id="MF_00358"/>
    </source>
</evidence>
<name>A0A1G6MMT4_9FIRM</name>
<feature type="region of interest" description="Disordered" evidence="7">
    <location>
        <begin position="32"/>
        <end position="58"/>
    </location>
</feature>
<organism evidence="8 9">
    <name type="scientific">Succiniclasticum ruminis</name>
    <dbReference type="NCBI Taxonomy" id="40841"/>
    <lineage>
        <taxon>Bacteria</taxon>
        <taxon>Bacillati</taxon>
        <taxon>Bacillota</taxon>
        <taxon>Negativicutes</taxon>
        <taxon>Acidaminococcales</taxon>
        <taxon>Acidaminococcaceae</taxon>
        <taxon>Succiniclasticum</taxon>
    </lineage>
</organism>
<dbReference type="Proteomes" id="UP000198943">
    <property type="component" value="Unassembled WGS sequence"/>
</dbReference>
<evidence type="ECO:0000256" key="2">
    <source>
        <dbReference type="ARBA" id="ARBA00022980"/>
    </source>
</evidence>
<dbReference type="PRINTS" id="PR00976">
    <property type="entry name" value="RIBOSOMALS21"/>
</dbReference>
<dbReference type="HAMAP" id="MF_00358">
    <property type="entry name" value="Ribosomal_bS21"/>
    <property type="match status" value="1"/>
</dbReference>
<proteinExistence type="inferred from homology"/>